<reference evidence="2 3" key="1">
    <citation type="journal article" date="2014" name="Int. J. Syst. Evol. Microbiol.">
        <title>Celeribacter indicus sp. nov., a polycyclic aromatic hydrocarbon-degrading bacterium from deep-sea sediment and reclassification of Huaishuia halophila as Celeribacter halophilus comb. nov.</title>
        <authorList>
            <person name="Lai Q."/>
            <person name="Cao J."/>
            <person name="Yuan J."/>
            <person name="Li F."/>
            <person name="Shao Z."/>
        </authorList>
    </citation>
    <scope>NUCLEOTIDE SEQUENCE [LARGE SCALE GENOMIC DNA]</scope>
    <source>
        <strain evidence="2">P73</strain>
    </source>
</reference>
<feature type="region of interest" description="Disordered" evidence="1">
    <location>
        <begin position="61"/>
        <end position="83"/>
    </location>
</feature>
<gene>
    <name evidence="2" type="ORF">P73_1383</name>
</gene>
<evidence type="ECO:0000313" key="3">
    <source>
        <dbReference type="Proteomes" id="UP000031521"/>
    </source>
</evidence>
<accession>A0A0B5DRD6</accession>
<dbReference type="HOGENOM" id="CLU_2367732_0_0_5"/>
<protein>
    <submittedName>
        <fullName evidence="2">Uncharacterized protein</fullName>
    </submittedName>
</protein>
<dbReference type="KEGG" id="cid:P73_1383"/>
<name>A0A0B5DRD6_9RHOB</name>
<proteinExistence type="predicted"/>
<dbReference type="RefSeq" id="WP_043869045.1">
    <property type="nucleotide sequence ID" value="NZ_CP004393.1"/>
</dbReference>
<dbReference type="Proteomes" id="UP000031521">
    <property type="component" value="Chromosome"/>
</dbReference>
<sequence length="95" mass="10312">MRARPSITVERLDAAIADAAQLVVGDGRYMPLFERLLAEREALVKKQDTLSRAHAIVRQRAGQDDWSGSDCATPCTPPAPPRDLVSVTIAPLAMD</sequence>
<dbReference type="AlphaFoldDB" id="A0A0B5DRD6"/>
<organism evidence="2 3">
    <name type="scientific">Celeribacter indicus</name>
    <dbReference type="NCBI Taxonomy" id="1208324"/>
    <lineage>
        <taxon>Bacteria</taxon>
        <taxon>Pseudomonadati</taxon>
        <taxon>Pseudomonadota</taxon>
        <taxon>Alphaproteobacteria</taxon>
        <taxon>Rhodobacterales</taxon>
        <taxon>Roseobacteraceae</taxon>
        <taxon>Celeribacter</taxon>
    </lineage>
</organism>
<evidence type="ECO:0000256" key="1">
    <source>
        <dbReference type="SAM" id="MobiDB-lite"/>
    </source>
</evidence>
<keyword evidence="3" id="KW-1185">Reference proteome</keyword>
<dbReference type="EMBL" id="CP004393">
    <property type="protein sequence ID" value="AJE46098.1"/>
    <property type="molecule type" value="Genomic_DNA"/>
</dbReference>
<evidence type="ECO:0000313" key="2">
    <source>
        <dbReference type="EMBL" id="AJE46098.1"/>
    </source>
</evidence>